<accession>A0A931BPW7</accession>
<dbReference type="InterPro" id="IPR016181">
    <property type="entry name" value="Acyl_CoA_acyltransferase"/>
</dbReference>
<reference evidence="2" key="1">
    <citation type="submission" date="2020-11" db="EMBL/GenBank/DDBJ databases">
        <authorList>
            <person name="Kim M.K."/>
        </authorList>
    </citation>
    <scope>NUCLEOTIDE SEQUENCE</scope>
    <source>
        <strain evidence="2">BT350</strain>
    </source>
</reference>
<sequence>MRGGRTTKWVAVMSPDPFAGLTLRIVDGVSTLPENEWTGCFPNEVEGWRYYRACEHAPSERNPISAAEVRDEKGLLIAAPLFTISYRLDTPFQGLLGRFGARLAAKFPKLLEWRLLGIGSPYADRCHIAIRPGLTREEQARAINALISLVESEARRLGAALIAYKDLAGPDRDLLNRPLSQRQYGEIRSLPVAALNIPESWDAYLSRLSAHMRKDVRRKLKKSKAITVERRTDIDGVASEIEALYQSTRANSSVRYGDFEELPENYFAAIAEQLGDRALFILYRIDGQLAAFNLLLLEEDRVIDKFLGMAYPLARENNLYIVSWMENVRFCLETGRAVLQSGQTAYGSKVRLGSQLVPSWNLVKHRNPLINRVIRLAAPLLAFDRWDPDLKHIKAFGRL</sequence>
<comment type="caution">
    <text evidence="2">The sequence shown here is derived from an EMBL/GenBank/DDBJ whole genome shotgun (WGS) entry which is preliminary data.</text>
</comment>
<dbReference type="Gene3D" id="3.40.630.30">
    <property type="match status" value="1"/>
</dbReference>
<keyword evidence="3" id="KW-1185">Reference proteome</keyword>
<dbReference type="InterPro" id="IPR038740">
    <property type="entry name" value="BioF2-like_GNAT_dom"/>
</dbReference>
<evidence type="ECO:0000313" key="3">
    <source>
        <dbReference type="Proteomes" id="UP000599312"/>
    </source>
</evidence>
<feature type="domain" description="BioF2-like acetyltransferase" evidence="1">
    <location>
        <begin position="211"/>
        <end position="340"/>
    </location>
</feature>
<proteinExistence type="predicted"/>
<organism evidence="2 3">
    <name type="scientific">Microvirga alba</name>
    <dbReference type="NCBI Taxonomy" id="2791025"/>
    <lineage>
        <taxon>Bacteria</taxon>
        <taxon>Pseudomonadati</taxon>
        <taxon>Pseudomonadota</taxon>
        <taxon>Alphaproteobacteria</taxon>
        <taxon>Hyphomicrobiales</taxon>
        <taxon>Methylobacteriaceae</taxon>
        <taxon>Microvirga</taxon>
    </lineage>
</organism>
<name>A0A931BPW7_9HYPH</name>
<dbReference type="EMBL" id="JADQDO010000011">
    <property type="protein sequence ID" value="MBF9235272.1"/>
    <property type="molecule type" value="Genomic_DNA"/>
</dbReference>
<evidence type="ECO:0000259" key="1">
    <source>
        <dbReference type="Pfam" id="PF13480"/>
    </source>
</evidence>
<dbReference type="Pfam" id="PF13480">
    <property type="entry name" value="Acetyltransf_6"/>
    <property type="match status" value="1"/>
</dbReference>
<dbReference type="Proteomes" id="UP000599312">
    <property type="component" value="Unassembled WGS sequence"/>
</dbReference>
<dbReference type="SUPFAM" id="SSF55729">
    <property type="entry name" value="Acyl-CoA N-acyltransferases (Nat)"/>
    <property type="match status" value="1"/>
</dbReference>
<evidence type="ECO:0000313" key="2">
    <source>
        <dbReference type="EMBL" id="MBF9235272.1"/>
    </source>
</evidence>
<dbReference type="AlphaFoldDB" id="A0A931BPW7"/>
<gene>
    <name evidence="2" type="ORF">I2H38_18015</name>
</gene>
<protein>
    <submittedName>
        <fullName evidence="2">GNAT family N-acetyltransferase</fullName>
    </submittedName>
</protein>